<evidence type="ECO:0000313" key="3">
    <source>
        <dbReference type="EMBL" id="SDN96371.1"/>
    </source>
</evidence>
<dbReference type="EMBL" id="FNCQ01000021">
    <property type="protein sequence ID" value="SDH25645.1"/>
    <property type="molecule type" value="Genomic_DNA"/>
</dbReference>
<dbReference type="InterPro" id="IPR013520">
    <property type="entry name" value="Ribonucl_H"/>
</dbReference>
<dbReference type="GO" id="GO:0003676">
    <property type="term" value="F:nucleic acid binding"/>
    <property type="evidence" value="ECO:0007669"/>
    <property type="project" value="InterPro"/>
</dbReference>
<reference evidence="3 4" key="2">
    <citation type="submission" date="2016-10" db="EMBL/GenBank/DDBJ databases">
        <authorList>
            <person name="Varghese N."/>
            <person name="Submissions S."/>
        </authorList>
    </citation>
    <scope>NUCLEOTIDE SEQUENCE</scope>
    <source>
        <strain evidence="3">BP1-145</strain>
        <strain evidence="4">BP1-148</strain>
    </source>
</reference>
<dbReference type="SMART" id="SM00479">
    <property type="entry name" value="EXOIII"/>
    <property type="match status" value="1"/>
</dbReference>
<evidence type="ECO:0000313" key="4">
    <source>
        <dbReference type="Proteomes" id="UP000198779"/>
    </source>
</evidence>
<evidence type="ECO:0000313" key="2">
    <source>
        <dbReference type="EMBL" id="SDH25645.1"/>
    </source>
</evidence>
<dbReference type="InterPro" id="IPR012337">
    <property type="entry name" value="RNaseH-like_sf"/>
</dbReference>
<evidence type="ECO:0000259" key="1">
    <source>
        <dbReference type="SMART" id="SM00479"/>
    </source>
</evidence>
<organism evidence="3 5">
    <name type="scientific">Prevotella communis</name>
    <dbReference type="NCBI Taxonomy" id="2913614"/>
    <lineage>
        <taxon>Bacteria</taxon>
        <taxon>Pseudomonadati</taxon>
        <taxon>Bacteroidota</taxon>
        <taxon>Bacteroidia</taxon>
        <taxon>Bacteroidales</taxon>
        <taxon>Prevotellaceae</taxon>
        <taxon>Prevotella</taxon>
    </lineage>
</organism>
<dbReference type="STRING" id="645274.SAMN04487901_12119"/>
<dbReference type="Gene3D" id="3.30.420.10">
    <property type="entry name" value="Ribonuclease H-like superfamily/Ribonuclease H"/>
    <property type="match status" value="1"/>
</dbReference>
<dbReference type="PANTHER" id="PTHR30231">
    <property type="entry name" value="DNA POLYMERASE III SUBUNIT EPSILON"/>
    <property type="match status" value="1"/>
</dbReference>
<feature type="domain" description="Exonuclease" evidence="1">
    <location>
        <begin position="4"/>
        <end position="196"/>
    </location>
</feature>
<accession>A0A1G8AXE3</accession>
<dbReference type="SUPFAM" id="SSF53098">
    <property type="entry name" value="Ribonuclease H-like"/>
    <property type="match status" value="1"/>
</dbReference>
<name>A0A1H0FPB1_9BACT</name>
<evidence type="ECO:0000313" key="5">
    <source>
        <dbReference type="Proteomes" id="UP000199134"/>
    </source>
</evidence>
<reference evidence="2 5" key="1">
    <citation type="submission" date="2016-10" db="EMBL/GenBank/DDBJ databases">
        <authorList>
            <person name="de Groot N.N."/>
        </authorList>
    </citation>
    <scope>NUCLEOTIDE SEQUENCE [LARGE SCALE GENOMIC DNA]</scope>
    <source>
        <strain evidence="5">BP1-145</strain>
        <strain evidence="2">BP1-148</strain>
    </source>
</reference>
<dbReference type="GO" id="GO:0006259">
    <property type="term" value="P:DNA metabolic process"/>
    <property type="evidence" value="ECO:0007669"/>
    <property type="project" value="UniProtKB-ARBA"/>
</dbReference>
<proteinExistence type="predicted"/>
<dbReference type="InterPro" id="IPR033390">
    <property type="entry name" value="Rv2179c-like"/>
</dbReference>
<dbReference type="EMBL" id="FNIW01000006">
    <property type="protein sequence ID" value="SDN96371.1"/>
    <property type="molecule type" value="Genomic_DNA"/>
</dbReference>
<dbReference type="AlphaFoldDB" id="A0A1H0FPB1"/>
<dbReference type="Pfam" id="PF16473">
    <property type="entry name" value="Rv2179c-like"/>
    <property type="match status" value="1"/>
</dbReference>
<dbReference type="Proteomes" id="UP000199134">
    <property type="component" value="Unassembled WGS sequence"/>
</dbReference>
<gene>
    <name evidence="3" type="ORF">SAMN04487900_10620</name>
    <name evidence="2" type="ORF">SAMN04487901_12119</name>
</gene>
<keyword evidence="4" id="KW-1185">Reference proteome</keyword>
<dbReference type="PANTHER" id="PTHR30231:SF42">
    <property type="entry name" value="EXONUCLEASE"/>
    <property type="match status" value="1"/>
</dbReference>
<dbReference type="Proteomes" id="UP000198779">
    <property type="component" value="Unassembled WGS sequence"/>
</dbReference>
<sequence>MIRDFIAIDFETANQQPSSVCSVGVVMVRNGQVADSFYSLIQPEPNYYSYWCQQVHGLSQCDTDDAPVFSKVWEELEERIADIFLCTDGSKQSDVGLFSGQQTINNLRYQIASIPFVAHNARFDEGCLKAVFKVYQMDYPDYRFYDTLTASRRQFGHMLPNHQLHTVAAACGYDLKNHHHALADAEACAAIALYIL</sequence>
<accession>A0A1H0FPB1</accession>
<dbReference type="GO" id="GO:0005829">
    <property type="term" value="C:cytosol"/>
    <property type="evidence" value="ECO:0007669"/>
    <property type="project" value="TreeGrafter"/>
</dbReference>
<dbReference type="GO" id="GO:0008408">
    <property type="term" value="F:3'-5' exonuclease activity"/>
    <property type="evidence" value="ECO:0007669"/>
    <property type="project" value="TreeGrafter"/>
</dbReference>
<dbReference type="InterPro" id="IPR036397">
    <property type="entry name" value="RNaseH_sf"/>
</dbReference>
<protein>
    <submittedName>
        <fullName evidence="3">DNA polymerase-3 subunit epsilon</fullName>
    </submittedName>
</protein>